<dbReference type="Proteomes" id="UP001155483">
    <property type="component" value="Unassembled WGS sequence"/>
</dbReference>
<keyword evidence="2" id="KW-1185">Reference proteome</keyword>
<dbReference type="RefSeq" id="WP_279295001.1">
    <property type="nucleotide sequence ID" value="NZ_JAOTIF010000001.1"/>
</dbReference>
<proteinExistence type="predicted"/>
<organism evidence="1 2">
    <name type="scientific">Paraflavisolibacter caeni</name>
    <dbReference type="NCBI Taxonomy" id="2982496"/>
    <lineage>
        <taxon>Bacteria</taxon>
        <taxon>Pseudomonadati</taxon>
        <taxon>Bacteroidota</taxon>
        <taxon>Chitinophagia</taxon>
        <taxon>Chitinophagales</taxon>
        <taxon>Chitinophagaceae</taxon>
        <taxon>Paraflavisolibacter</taxon>
    </lineage>
</organism>
<evidence type="ECO:0000313" key="1">
    <source>
        <dbReference type="EMBL" id="MCU7547554.1"/>
    </source>
</evidence>
<protein>
    <submittedName>
        <fullName evidence="1">Uncharacterized protein</fullName>
    </submittedName>
</protein>
<evidence type="ECO:0000313" key="2">
    <source>
        <dbReference type="Proteomes" id="UP001155483"/>
    </source>
</evidence>
<dbReference type="AlphaFoldDB" id="A0A9X3BES4"/>
<sequence length="232" mass="25905">MAKIVPSLISLQGTLYDVTHVNSKSYPAHTRAVRGTYKRAICNSVLEQNSMLTSLLNKAAKPVHDALKQLAGPFKQRDLWQQLLSRMRSASSPTLSGLYRTLESLEINKAYPLGRRVPVPQVVVRSDKEGLILNMTAIGHPVFGKKVKAEQYCYELFVLWMNKDGQLCGIEHTGTEWIQLSAPVPICEFWIDHPTDGQYYILCLKLQAGQAEKEVESFAGMGMRIVGTGLWG</sequence>
<comment type="caution">
    <text evidence="1">The sequence shown here is derived from an EMBL/GenBank/DDBJ whole genome shotgun (WGS) entry which is preliminary data.</text>
</comment>
<reference evidence="1" key="1">
    <citation type="submission" date="2022-09" db="EMBL/GenBank/DDBJ databases">
        <authorList>
            <person name="Yuan C."/>
            <person name="Ke Z."/>
        </authorList>
    </citation>
    <scope>NUCLEOTIDE SEQUENCE</scope>
    <source>
        <strain evidence="1">LB-8</strain>
    </source>
</reference>
<gene>
    <name evidence="1" type="ORF">OCK74_00435</name>
</gene>
<reference evidence="1" key="2">
    <citation type="submission" date="2023-04" db="EMBL/GenBank/DDBJ databases">
        <title>Paracnuella aquatica gen. nov., sp. nov., a member of the family Chitinophagaceae isolated from a hot spring.</title>
        <authorList>
            <person name="Wang C."/>
        </authorList>
    </citation>
    <scope>NUCLEOTIDE SEQUENCE</scope>
    <source>
        <strain evidence="1">LB-8</strain>
    </source>
</reference>
<accession>A0A9X3BES4</accession>
<name>A0A9X3BES4_9BACT</name>
<dbReference type="EMBL" id="JAOTIF010000001">
    <property type="protein sequence ID" value="MCU7547554.1"/>
    <property type="molecule type" value="Genomic_DNA"/>
</dbReference>